<dbReference type="Proteomes" id="UP000191240">
    <property type="component" value="Unassembled WGS sequence"/>
</dbReference>
<reference evidence="1 2" key="1">
    <citation type="submission" date="2016-11" db="EMBL/GenBank/DDBJ databases">
        <authorList>
            <person name="Jaros S."/>
            <person name="Januszkiewicz K."/>
            <person name="Wedrychowicz H."/>
        </authorList>
    </citation>
    <scope>NUCLEOTIDE SEQUENCE [LARGE SCALE GENOMIC DNA]</scope>
    <source>
        <strain evidence="1 2">DSM 3074</strain>
    </source>
</reference>
<dbReference type="SUPFAM" id="SSF63829">
    <property type="entry name" value="Calcium-dependent phosphotriesterase"/>
    <property type="match status" value="1"/>
</dbReference>
<protein>
    <recommendedName>
        <fullName evidence="3">CDP-Glycerol:Poly(Glycerophosphate) glycerophosphotransferase</fullName>
    </recommendedName>
</protein>
<evidence type="ECO:0000313" key="1">
    <source>
        <dbReference type="EMBL" id="SHJ04431.1"/>
    </source>
</evidence>
<name>A0A1M6G3A4_9FIRM</name>
<accession>A0A1M6G3A4</accession>
<proteinExistence type="predicted"/>
<dbReference type="AlphaFoldDB" id="A0A1M6G3A4"/>
<organism evidence="1 2">
    <name type="scientific">Anaerovibrio lipolyticus DSM 3074</name>
    <dbReference type="NCBI Taxonomy" id="1120997"/>
    <lineage>
        <taxon>Bacteria</taxon>
        <taxon>Bacillati</taxon>
        <taxon>Bacillota</taxon>
        <taxon>Negativicutes</taxon>
        <taxon>Selenomonadales</taxon>
        <taxon>Selenomonadaceae</taxon>
        <taxon>Anaerovibrio</taxon>
    </lineage>
</organism>
<sequence length="849" mass="97613">MFLIDGSGRTKKLLELLTSLLQIFRQIDWQDNKQSQMVLGILQSVDDKCRKGFQKVVYEQYHDMIGSLCQIILDTDWSVLGTDELKECRSLCSEIVECVLQSLREEKYIKKEIFFLPYKASMWDSLESVWKAAVEDKEHCEAYVVPIPYYDIDSDGSLGEMHCEADLFPEYVPVLDWHDFQLDRLKEIHPDAIFIHNPYDDANTVTTVAEQYYSRNLNVVTENLYYIPYYATTGGMAESQAMLPAYENADAIFVQAERLIGFFDESVRHKIFPLGSPKFDSVIHLCQNPPALPEGWAEKMKGKAVYFYNTSLGGMLADTEAFMQKMAYVFNTFVGRKDACILWRPHPLLQSTLKSVHPEAFPTYEKMRDLFIKSNLGIYDDSPSMETAIACSDVYIGDLGTSVTSLFGVAGKPIFALDNQIHELPGTNDWRGKAVNGIAHYTGDWLITWNNCLLYSPNHDYNYEFYCRLHDDQDGNYYSTVWTKDDKIYVCPSNIQNILVLQDHKIVKTIPLREEKNQGGLFAGSCMIGDKIFLRPLRYPSIVCLDTRDDTVSYIEGLKGIISMKQDDDWLMGGWCLLNDKLYISAINSAKQIIITPETASVEIRDIAPNHKIGFNVLFSDGDYIWMYAAQGQEIWKWNPNNGSIKKYCGFPEGFTCYHPGMHYECDIQPLGSTAYNEKYLYIVPNWGNQFLKLNKSTGEITKWDAPFEASPQTDNGYLYTWGIGGFIWESFECNSKDLKFVYWPTRKLYHVNLDEDIWEEVPITFDDESKFNMEIGYDRMSAWFLYGCMENAFNSLKDLLDDNIHGKQFDREQQLSAYSSIAANNDGTAGEKIYDFVMERMMANKEMS</sequence>
<evidence type="ECO:0008006" key="3">
    <source>
        <dbReference type="Google" id="ProtNLM"/>
    </source>
</evidence>
<gene>
    <name evidence="1" type="ORF">SAMN02745671_02498</name>
</gene>
<evidence type="ECO:0000313" key="2">
    <source>
        <dbReference type="Proteomes" id="UP000191240"/>
    </source>
</evidence>
<dbReference type="EMBL" id="FQYW01000026">
    <property type="protein sequence ID" value="SHJ04431.1"/>
    <property type="molecule type" value="Genomic_DNA"/>
</dbReference>